<dbReference type="InterPro" id="IPR007421">
    <property type="entry name" value="Schlafen_AlbA_2_dom"/>
</dbReference>
<organism evidence="2 3">
    <name type="scientific">Paracoccus mangrovi</name>
    <dbReference type="NCBI Taxonomy" id="1715645"/>
    <lineage>
        <taxon>Bacteria</taxon>
        <taxon>Pseudomonadati</taxon>
        <taxon>Pseudomonadota</taxon>
        <taxon>Alphaproteobacteria</taxon>
        <taxon>Rhodobacterales</taxon>
        <taxon>Paracoccaceae</taxon>
        <taxon>Paracoccus</taxon>
    </lineage>
</organism>
<dbReference type="InterPro" id="IPR038461">
    <property type="entry name" value="Schlafen_AlbA_2_dom_sf"/>
</dbReference>
<dbReference type="Proteomes" id="UP001595721">
    <property type="component" value="Unassembled WGS sequence"/>
</dbReference>
<sequence length="511" mass="55829">MPRRSIADEEIGLIKAMLRRGMRNRDIQFYFNRQDRPVNSGRITGIRSGDYGPEVPEATDAALDAFLATFAPAEVGVVIEGAEQREPTLAERAKARFVQRGDGNWFLADGETSEQECKVQFEPRRMEPIIRAIAALANNKGGFIFIGVGDSECRVAGMPDTVFQDTDIVKITDKAKTLLTPTPSFSKDMIEFGGHAVGVLFVEKYPTPPVIVCRDANGLEDGAILFRYPGQSGKIKFGDLLAMLRERDRAATHSLLASASRLSDIGTDRALIVDTAKGEMDAGSKRIVIDRSLADQLDFIREGEFDERAGAPALRLVGDVHVVDAEGQVIERVEGRALDADAVLRAYLNHEAVGAPLEYVCISAKVQQQWLPLFYFVRLAGGNIDGAVEALAATNAVYRVSKANALQRLGGRRSAFEHPGGAILDVVADLQAGRIDDLRQRYNDFQVVRGIRGLPDGFEPTEPIFDLLRNIYEGAGNNANVRSGVFIAAARLDELESAIWAGQSEKSDHVD</sequence>
<dbReference type="RefSeq" id="WP_377746724.1">
    <property type="nucleotide sequence ID" value="NZ_JBHRXJ010000029.1"/>
</dbReference>
<reference evidence="3" key="1">
    <citation type="journal article" date="2019" name="Int. J. Syst. Evol. Microbiol.">
        <title>The Global Catalogue of Microorganisms (GCM) 10K type strain sequencing project: providing services to taxonomists for standard genome sequencing and annotation.</title>
        <authorList>
            <consortium name="The Broad Institute Genomics Platform"/>
            <consortium name="The Broad Institute Genome Sequencing Center for Infectious Disease"/>
            <person name="Wu L."/>
            <person name="Ma J."/>
        </authorList>
    </citation>
    <scope>NUCLEOTIDE SEQUENCE [LARGE SCALE GENOMIC DNA]</scope>
    <source>
        <strain evidence="3">KCTC 42899</strain>
    </source>
</reference>
<proteinExistence type="predicted"/>
<accession>A0ABV7RAA9</accession>
<evidence type="ECO:0000259" key="1">
    <source>
        <dbReference type="Pfam" id="PF04326"/>
    </source>
</evidence>
<dbReference type="Pfam" id="PF04326">
    <property type="entry name" value="SLFN_AlbA_2"/>
    <property type="match status" value="1"/>
</dbReference>
<dbReference type="Gene3D" id="3.30.950.30">
    <property type="entry name" value="Schlafen, AAA domain"/>
    <property type="match status" value="1"/>
</dbReference>
<comment type="caution">
    <text evidence="2">The sequence shown here is derived from an EMBL/GenBank/DDBJ whole genome shotgun (WGS) entry which is preliminary data.</text>
</comment>
<name>A0ABV7RAA9_9RHOB</name>
<evidence type="ECO:0000313" key="2">
    <source>
        <dbReference type="EMBL" id="MFC3530488.1"/>
    </source>
</evidence>
<gene>
    <name evidence="2" type="ORF">ACFOMH_20180</name>
</gene>
<feature type="domain" description="Schlafen AlbA-2" evidence="1">
    <location>
        <begin position="111"/>
        <end position="232"/>
    </location>
</feature>
<dbReference type="EMBL" id="JBHRXJ010000029">
    <property type="protein sequence ID" value="MFC3530488.1"/>
    <property type="molecule type" value="Genomic_DNA"/>
</dbReference>
<keyword evidence="3" id="KW-1185">Reference proteome</keyword>
<protein>
    <submittedName>
        <fullName evidence="2">Helix-turn-helix domain-containing protein</fullName>
    </submittedName>
</protein>
<evidence type="ECO:0000313" key="3">
    <source>
        <dbReference type="Proteomes" id="UP001595721"/>
    </source>
</evidence>